<gene>
    <name evidence="2" type="ORF">SAMN05660359_04386</name>
</gene>
<dbReference type="EMBL" id="FOWE01000012">
    <property type="protein sequence ID" value="SFO56657.1"/>
    <property type="molecule type" value="Genomic_DNA"/>
</dbReference>
<name>A0A1I5I803_9ACTN</name>
<organism evidence="2 3">
    <name type="scientific">Geodermatophilus obscurus</name>
    <dbReference type="NCBI Taxonomy" id="1861"/>
    <lineage>
        <taxon>Bacteria</taxon>
        <taxon>Bacillati</taxon>
        <taxon>Actinomycetota</taxon>
        <taxon>Actinomycetes</taxon>
        <taxon>Geodermatophilales</taxon>
        <taxon>Geodermatophilaceae</taxon>
        <taxon>Geodermatophilus</taxon>
    </lineage>
</organism>
<evidence type="ECO:0000313" key="3">
    <source>
        <dbReference type="Proteomes" id="UP000183642"/>
    </source>
</evidence>
<feature type="region of interest" description="Disordered" evidence="1">
    <location>
        <begin position="1"/>
        <end position="20"/>
    </location>
</feature>
<evidence type="ECO:0000313" key="2">
    <source>
        <dbReference type="EMBL" id="SFO56657.1"/>
    </source>
</evidence>
<accession>A0A1I5I803</accession>
<dbReference type="Proteomes" id="UP000183642">
    <property type="component" value="Unassembled WGS sequence"/>
</dbReference>
<sequence length="74" mass="7298">MALPLVRPRAAAPPSTDPPRACERWGAGGSSHLLAGVIGATTGEATLLVQARAQLGAGLATLLQTVGIGPAGCR</sequence>
<evidence type="ECO:0000256" key="1">
    <source>
        <dbReference type="SAM" id="MobiDB-lite"/>
    </source>
</evidence>
<reference evidence="3" key="1">
    <citation type="submission" date="2016-10" db="EMBL/GenBank/DDBJ databases">
        <authorList>
            <person name="Varghese N."/>
            <person name="Submissions S."/>
        </authorList>
    </citation>
    <scope>NUCLEOTIDE SEQUENCE [LARGE SCALE GENOMIC DNA]</scope>
    <source>
        <strain evidence="3">DSM 43161</strain>
    </source>
</reference>
<protein>
    <submittedName>
        <fullName evidence="2">Uncharacterized protein</fullName>
    </submittedName>
</protein>
<dbReference type="RefSeq" id="WP_143108271.1">
    <property type="nucleotide sequence ID" value="NZ_FOWE01000012.1"/>
</dbReference>
<proteinExistence type="predicted"/>
<feature type="compositionally biased region" description="Low complexity" evidence="1">
    <location>
        <begin position="1"/>
        <end position="14"/>
    </location>
</feature>
<dbReference type="AlphaFoldDB" id="A0A1I5I803"/>
<keyword evidence="3" id="KW-1185">Reference proteome</keyword>